<evidence type="ECO:0000313" key="3">
    <source>
        <dbReference type="Proteomes" id="UP001148614"/>
    </source>
</evidence>
<gene>
    <name evidence="2" type="ORF">NPX13_g2248</name>
</gene>
<organism evidence="2 3">
    <name type="scientific">Xylaria arbuscula</name>
    <dbReference type="NCBI Taxonomy" id="114810"/>
    <lineage>
        <taxon>Eukaryota</taxon>
        <taxon>Fungi</taxon>
        <taxon>Dikarya</taxon>
        <taxon>Ascomycota</taxon>
        <taxon>Pezizomycotina</taxon>
        <taxon>Sordariomycetes</taxon>
        <taxon>Xylariomycetidae</taxon>
        <taxon>Xylariales</taxon>
        <taxon>Xylariaceae</taxon>
        <taxon>Xylaria</taxon>
    </lineage>
</organism>
<evidence type="ECO:0000256" key="1">
    <source>
        <dbReference type="SAM" id="MobiDB-lite"/>
    </source>
</evidence>
<feature type="compositionally biased region" description="Polar residues" evidence="1">
    <location>
        <begin position="310"/>
        <end position="319"/>
    </location>
</feature>
<comment type="caution">
    <text evidence="2">The sequence shown here is derived from an EMBL/GenBank/DDBJ whole genome shotgun (WGS) entry which is preliminary data.</text>
</comment>
<dbReference type="AlphaFoldDB" id="A0A9W8TNX1"/>
<name>A0A9W8TNX1_9PEZI</name>
<accession>A0A9W8TNX1</accession>
<dbReference type="Proteomes" id="UP001148614">
    <property type="component" value="Unassembled WGS sequence"/>
</dbReference>
<dbReference type="VEuPathDB" id="FungiDB:F4678DRAFT_484227"/>
<keyword evidence="3" id="KW-1185">Reference proteome</keyword>
<feature type="region of interest" description="Disordered" evidence="1">
    <location>
        <begin position="300"/>
        <end position="356"/>
    </location>
</feature>
<dbReference type="EMBL" id="JANPWZ010000231">
    <property type="protein sequence ID" value="KAJ3578317.1"/>
    <property type="molecule type" value="Genomic_DNA"/>
</dbReference>
<reference evidence="2" key="1">
    <citation type="submission" date="2022-07" db="EMBL/GenBank/DDBJ databases">
        <title>Genome Sequence of Xylaria arbuscula.</title>
        <authorList>
            <person name="Buettner E."/>
        </authorList>
    </citation>
    <scope>NUCLEOTIDE SEQUENCE</scope>
    <source>
        <strain evidence="2">VT107</strain>
    </source>
</reference>
<sequence length="356" mass="40477">MFPNLPNPIPYIKACCCFPQKRQRSNSPIRRAEYHNSRLRTNLGLELPARNPPGSRQRSQSIRSKQEAMSPRTPRKPVSMDNKFLLKGDMNLEQHKELSNLVHELLGHIPYAICGLSALVDNGYIARTREIMEIVCPSDSRKNVQSWAATKGYVSYGDSIAVPTKDGIRRVRVNYVEAGFEALQRVKSNLSNAIVLSLTSQLDNRAAGYLQYRRQEYEVQIKVLESDIFWILKKMRSMQQEKIDPRLLMVFLSEEFLEDFTKRNPHARAQIALAGINVSVAQAKIRANVALREHDQLLKKHGMQGDDVVTKQQPSSTPSMAMPQPPKPTHARGRDLTAPKPPKKPRSKNRPPVEWV</sequence>
<protein>
    <submittedName>
        <fullName evidence="2">Uncharacterized protein</fullName>
    </submittedName>
</protein>
<feature type="region of interest" description="Disordered" evidence="1">
    <location>
        <begin position="40"/>
        <end position="80"/>
    </location>
</feature>
<evidence type="ECO:0000313" key="2">
    <source>
        <dbReference type="EMBL" id="KAJ3578317.1"/>
    </source>
</evidence>
<proteinExistence type="predicted"/>